<dbReference type="PRINTS" id="PR00038">
    <property type="entry name" value="HTHLUXR"/>
</dbReference>
<gene>
    <name evidence="5" type="ORF">GPZ80_11545</name>
</gene>
<dbReference type="InterPro" id="IPR011990">
    <property type="entry name" value="TPR-like_helical_dom_sf"/>
</dbReference>
<keyword evidence="2" id="KW-0067">ATP-binding</keyword>
<dbReference type="PANTHER" id="PTHR16305:SF35">
    <property type="entry name" value="TRANSCRIPTIONAL ACTIVATOR DOMAIN"/>
    <property type="match status" value="1"/>
</dbReference>
<dbReference type="Pfam" id="PF00196">
    <property type="entry name" value="GerE"/>
    <property type="match status" value="1"/>
</dbReference>
<dbReference type="EMBL" id="JABVED010000005">
    <property type="protein sequence ID" value="MBC6447805.1"/>
    <property type="molecule type" value="Genomic_DNA"/>
</dbReference>
<dbReference type="SUPFAM" id="SSF48452">
    <property type="entry name" value="TPR-like"/>
    <property type="match status" value="1"/>
</dbReference>
<dbReference type="Gene3D" id="1.10.10.10">
    <property type="entry name" value="Winged helix-like DNA-binding domain superfamily/Winged helix DNA-binding domain"/>
    <property type="match status" value="1"/>
</dbReference>
<dbReference type="SUPFAM" id="SSF46894">
    <property type="entry name" value="C-terminal effector domain of the bipartite response regulators"/>
    <property type="match status" value="1"/>
</dbReference>
<evidence type="ECO:0000256" key="1">
    <source>
        <dbReference type="ARBA" id="ARBA00022741"/>
    </source>
</evidence>
<sequence>MPAMPRLGSGIPLVARGRELRGLRAAFDAAASGRAGAVLLAGDAGVGKTRLTEEVTAFAVEQGALVLTGRCLDIGEAGLPYLPIAEALSSVRDRVRDWTALSRLFPGAATPTPDPGQFTSGMGMPSAGSRSEQDIGQLQLFDAVHGVLDDLARETPVVVILEDLHWADASTRSLLSFLLSRLRGQKLFILGTYRSDDLHRRHPLRPLLAELVRLPQVERIQLTPFGNADSRLFVAALAEERLSEPVLREVAGRSEGNAFFAEELLAATAEGGGGIPTTLVDVLMSRVERLSPAAQSAVRAASVGGRRVPDARLRAVSDLGDTELEEALREAVQHHVLVPGEGDVYAFRHALMRETVYGDLLPGERVRLHAAYARELSKECATCGTAAALAHHSMESHALGPALVASVQAAEEAEGQGAPAEALEHLERALKLWEAVPAADRPDASELTLLRRASWVAGTSGDPERAIAFARSAVKAADRGADPEHQATLRRRLAQALYVLDGREQEALENIEKAWALVTDRPPSPDQAWVLAAYATILRALRRRDEAEGYARRAIEVAEAVDAGGPAAEGLITLAILAESRGLAGESRDMLVEAMRRAAAVEAITVELRARFFLAINFYEHGLLADAIAAVDGGVDRARETGLTWSAFGLELRVVQVIMRYAAGDWDGSEAAAEPPGHRVSSTVSARLAAVGAHVAVGRGRFAEAERLVNELRSDWHRDIQIPLVAGGVGAELATWRGRPDRAVEWVRDALEWVAQAGGATLLAAIRMSALGIAAHADLAAAATTRRDVEAAQLSAVEARRLAELARNTARDGRPLTGTLGPEGQAWLARAEAELSRVDGPGDPDLWRAAVDAFDYGAVYEQAVCRRRLAEALLAADRRDEAAVELRLADTVAADLGARPLREAVRKAARRGRVSLDENVETRDEVDLFTPRERSVLGLVALGRTNRQVGDELFISEKTVSVHLSRIMAKLGASRRAEAVAVAYERGLLTEQTPSAG</sequence>
<keyword evidence="1" id="KW-0547">Nucleotide-binding</keyword>
<dbReference type="InterPro" id="IPR041664">
    <property type="entry name" value="AAA_16"/>
</dbReference>
<dbReference type="SUPFAM" id="SSF52540">
    <property type="entry name" value="P-loop containing nucleoside triphosphate hydrolases"/>
    <property type="match status" value="1"/>
</dbReference>
<keyword evidence="6" id="KW-1185">Reference proteome</keyword>
<organism evidence="5 6">
    <name type="scientific">Actinokineospora xionganensis</name>
    <dbReference type="NCBI Taxonomy" id="2684470"/>
    <lineage>
        <taxon>Bacteria</taxon>
        <taxon>Bacillati</taxon>
        <taxon>Actinomycetota</taxon>
        <taxon>Actinomycetes</taxon>
        <taxon>Pseudonocardiales</taxon>
        <taxon>Pseudonocardiaceae</taxon>
        <taxon>Actinokineospora</taxon>
    </lineage>
</organism>
<protein>
    <submittedName>
        <fullName evidence="5">AAA family ATPase</fullName>
    </submittedName>
</protein>
<dbReference type="InterPro" id="IPR000792">
    <property type="entry name" value="Tscrpt_reg_LuxR_C"/>
</dbReference>
<evidence type="ECO:0000256" key="2">
    <source>
        <dbReference type="ARBA" id="ARBA00022840"/>
    </source>
</evidence>
<dbReference type="PROSITE" id="PS50043">
    <property type="entry name" value="HTH_LUXR_2"/>
    <property type="match status" value="1"/>
</dbReference>
<reference evidence="5 6" key="1">
    <citation type="submission" date="2020-06" db="EMBL/GenBank/DDBJ databases">
        <title>Actinokineospora xiongansis sp. nov., isolated from soil of Baiyangdian.</title>
        <authorList>
            <person name="Zhang X."/>
        </authorList>
    </citation>
    <scope>NUCLEOTIDE SEQUENCE [LARGE SCALE GENOMIC DNA]</scope>
    <source>
        <strain evidence="5 6">HBU206404</strain>
    </source>
</reference>
<evidence type="ECO:0000313" key="5">
    <source>
        <dbReference type="EMBL" id="MBC6447805.1"/>
    </source>
</evidence>
<accession>A0ABR7L552</accession>
<dbReference type="Gene3D" id="1.25.40.10">
    <property type="entry name" value="Tetratricopeptide repeat domain"/>
    <property type="match status" value="1"/>
</dbReference>
<dbReference type="InterPro" id="IPR027417">
    <property type="entry name" value="P-loop_NTPase"/>
</dbReference>
<comment type="caution">
    <text evidence="5">The sequence shown here is derived from an EMBL/GenBank/DDBJ whole genome shotgun (WGS) entry which is preliminary data.</text>
</comment>
<feature type="domain" description="HTH luxR-type" evidence="4">
    <location>
        <begin position="922"/>
        <end position="987"/>
    </location>
</feature>
<dbReference type="Proteomes" id="UP000734823">
    <property type="component" value="Unassembled WGS sequence"/>
</dbReference>
<dbReference type="InterPro" id="IPR016032">
    <property type="entry name" value="Sig_transdc_resp-reg_C-effctor"/>
</dbReference>
<feature type="region of interest" description="Disordered" evidence="3">
    <location>
        <begin position="109"/>
        <end position="130"/>
    </location>
</feature>
<dbReference type="SMART" id="SM00421">
    <property type="entry name" value="HTH_LUXR"/>
    <property type="match status" value="1"/>
</dbReference>
<evidence type="ECO:0000259" key="4">
    <source>
        <dbReference type="PROSITE" id="PS50043"/>
    </source>
</evidence>
<dbReference type="RefSeq" id="WP_187220302.1">
    <property type="nucleotide sequence ID" value="NZ_JABVED010000005.1"/>
</dbReference>
<dbReference type="Pfam" id="PF13191">
    <property type="entry name" value="AAA_16"/>
    <property type="match status" value="1"/>
</dbReference>
<dbReference type="PROSITE" id="PS00622">
    <property type="entry name" value="HTH_LUXR_1"/>
    <property type="match status" value="1"/>
</dbReference>
<evidence type="ECO:0000313" key="6">
    <source>
        <dbReference type="Proteomes" id="UP000734823"/>
    </source>
</evidence>
<name>A0ABR7L552_9PSEU</name>
<dbReference type="PANTHER" id="PTHR16305">
    <property type="entry name" value="TESTICULAR SOLUBLE ADENYLYL CYCLASE"/>
    <property type="match status" value="1"/>
</dbReference>
<dbReference type="CDD" id="cd06170">
    <property type="entry name" value="LuxR_C_like"/>
    <property type="match status" value="1"/>
</dbReference>
<proteinExistence type="predicted"/>
<evidence type="ECO:0000256" key="3">
    <source>
        <dbReference type="SAM" id="MobiDB-lite"/>
    </source>
</evidence>
<dbReference type="InterPro" id="IPR036388">
    <property type="entry name" value="WH-like_DNA-bd_sf"/>
</dbReference>